<proteinExistence type="predicted"/>
<protein>
    <submittedName>
        <fullName evidence="1">Uncharacterized protein</fullName>
    </submittedName>
</protein>
<keyword evidence="2" id="KW-1185">Reference proteome</keyword>
<reference evidence="2" key="1">
    <citation type="journal article" date="2020" name="Nat. Commun.">
        <title>Genome assembly of wild tea tree DASZ reveals pedigree and selection history of tea varieties.</title>
        <authorList>
            <person name="Zhang W."/>
            <person name="Zhang Y."/>
            <person name="Qiu H."/>
            <person name="Guo Y."/>
            <person name="Wan H."/>
            <person name="Zhang X."/>
            <person name="Scossa F."/>
            <person name="Alseekh S."/>
            <person name="Zhang Q."/>
            <person name="Wang P."/>
            <person name="Xu L."/>
            <person name="Schmidt M.H."/>
            <person name="Jia X."/>
            <person name="Li D."/>
            <person name="Zhu A."/>
            <person name="Guo F."/>
            <person name="Chen W."/>
            <person name="Ni D."/>
            <person name="Usadel B."/>
            <person name="Fernie A.R."/>
            <person name="Wen W."/>
        </authorList>
    </citation>
    <scope>NUCLEOTIDE SEQUENCE [LARGE SCALE GENOMIC DNA]</scope>
    <source>
        <strain evidence="2">cv. G240</strain>
    </source>
</reference>
<comment type="caution">
    <text evidence="1">The sequence shown here is derived from an EMBL/GenBank/DDBJ whole genome shotgun (WGS) entry which is preliminary data.</text>
</comment>
<evidence type="ECO:0000313" key="2">
    <source>
        <dbReference type="Proteomes" id="UP000593564"/>
    </source>
</evidence>
<dbReference type="Proteomes" id="UP000593564">
    <property type="component" value="Unassembled WGS sequence"/>
</dbReference>
<gene>
    <name evidence="1" type="ORF">HYC85_003497</name>
</gene>
<reference evidence="1 2" key="2">
    <citation type="submission" date="2020-07" db="EMBL/GenBank/DDBJ databases">
        <title>Genome assembly of wild tea tree DASZ reveals pedigree and selection history of tea varieties.</title>
        <authorList>
            <person name="Zhang W."/>
        </authorList>
    </citation>
    <scope>NUCLEOTIDE SEQUENCE [LARGE SCALE GENOMIC DNA]</scope>
    <source>
        <strain evidence="2">cv. G240</strain>
        <tissue evidence="1">Leaf</tissue>
    </source>
</reference>
<sequence length="52" mass="5810">MEQYQIKARSGEIASWCNSGHSSWSDVGARHGVEESQTRANLPFTVTIWLST</sequence>
<name>A0A7J7HTW3_CAMSI</name>
<dbReference type="EMBL" id="JACBKZ010000002">
    <property type="protein sequence ID" value="KAF5956272.1"/>
    <property type="molecule type" value="Genomic_DNA"/>
</dbReference>
<dbReference type="AlphaFoldDB" id="A0A7J7HTW3"/>
<accession>A0A7J7HTW3</accession>
<organism evidence="1 2">
    <name type="scientific">Camellia sinensis</name>
    <name type="common">Tea plant</name>
    <name type="synonym">Thea sinensis</name>
    <dbReference type="NCBI Taxonomy" id="4442"/>
    <lineage>
        <taxon>Eukaryota</taxon>
        <taxon>Viridiplantae</taxon>
        <taxon>Streptophyta</taxon>
        <taxon>Embryophyta</taxon>
        <taxon>Tracheophyta</taxon>
        <taxon>Spermatophyta</taxon>
        <taxon>Magnoliopsida</taxon>
        <taxon>eudicotyledons</taxon>
        <taxon>Gunneridae</taxon>
        <taxon>Pentapetalae</taxon>
        <taxon>asterids</taxon>
        <taxon>Ericales</taxon>
        <taxon>Theaceae</taxon>
        <taxon>Camellia</taxon>
    </lineage>
</organism>
<evidence type="ECO:0000313" key="1">
    <source>
        <dbReference type="EMBL" id="KAF5956272.1"/>
    </source>
</evidence>